<dbReference type="GO" id="GO:0005794">
    <property type="term" value="C:Golgi apparatus"/>
    <property type="evidence" value="ECO:0007669"/>
    <property type="project" value="UniProtKB-SubCell"/>
</dbReference>
<dbReference type="GO" id="GO:0034237">
    <property type="term" value="F:protein kinase A regulatory subunit binding"/>
    <property type="evidence" value="ECO:0007669"/>
    <property type="project" value="TreeGrafter"/>
</dbReference>
<feature type="domain" description="Non-canonical purine NTP phosphatase/PRRC1" evidence="8">
    <location>
        <begin position="264"/>
        <end position="377"/>
    </location>
</feature>
<evidence type="ECO:0000256" key="5">
    <source>
        <dbReference type="ARBA" id="ARBA00072253"/>
    </source>
</evidence>
<dbReference type="RefSeq" id="XP_044931490.1">
    <property type="nucleotide sequence ID" value="XM_045075555.1"/>
</dbReference>
<name>A0A8U0RV78_MUSPF</name>
<dbReference type="AlphaFoldDB" id="A0A8U0RV78"/>
<gene>
    <name evidence="10 11" type="primary">PRRC1</name>
</gene>
<proteinExistence type="inferred from homology"/>
<feature type="compositionally biased region" description="Low complexity" evidence="7">
    <location>
        <begin position="100"/>
        <end position="124"/>
    </location>
</feature>
<keyword evidence="9" id="KW-1185">Reference proteome</keyword>
<accession>A0A8U0RV78</accession>
<dbReference type="CTD" id="133619"/>
<keyword evidence="3" id="KW-0333">Golgi apparatus</keyword>
<dbReference type="KEGG" id="mpuf:101681739"/>
<feature type="compositionally biased region" description="Low complexity" evidence="7">
    <location>
        <begin position="20"/>
        <end position="39"/>
    </location>
</feature>
<feature type="compositionally biased region" description="Pro residues" evidence="7">
    <location>
        <begin position="90"/>
        <end position="99"/>
    </location>
</feature>
<dbReference type="Gene3D" id="3.90.950.10">
    <property type="match status" value="1"/>
</dbReference>
<dbReference type="SUPFAM" id="SSF52972">
    <property type="entry name" value="ITPase-like"/>
    <property type="match status" value="1"/>
</dbReference>
<dbReference type="Pfam" id="PF01931">
    <property type="entry name" value="NTPase_I-T"/>
    <property type="match status" value="1"/>
</dbReference>
<evidence type="ECO:0000256" key="6">
    <source>
        <dbReference type="ARBA" id="ARBA00083585"/>
    </source>
</evidence>
<dbReference type="FunFam" id="3.90.950.10:FF:000006">
    <property type="entry name" value="PRRC1 isoform 1"/>
    <property type="match status" value="1"/>
</dbReference>
<feature type="region of interest" description="Disordered" evidence="7">
    <location>
        <begin position="1"/>
        <end position="167"/>
    </location>
</feature>
<evidence type="ECO:0000256" key="4">
    <source>
        <dbReference type="ARBA" id="ARBA00065064"/>
    </source>
</evidence>
<comment type="subunit">
    <text evidence="4">Interacts with PRKAR1A; resulting in PKA activation.</text>
</comment>
<dbReference type="InterPro" id="IPR026533">
    <property type="entry name" value="NTPase/PRRC1"/>
</dbReference>
<reference evidence="10 11" key="1">
    <citation type="submission" date="2025-04" db="UniProtKB">
        <authorList>
            <consortium name="RefSeq"/>
        </authorList>
    </citation>
    <scope>IDENTIFICATION</scope>
    <source>
        <tissue evidence="10 11">Brain</tissue>
    </source>
</reference>
<evidence type="ECO:0000313" key="9">
    <source>
        <dbReference type="Proteomes" id="UP000000715"/>
    </source>
</evidence>
<dbReference type="OrthoDB" id="4968544at2759"/>
<protein>
    <recommendedName>
        <fullName evidence="5">Protein PRRC1</fullName>
    </recommendedName>
    <alternativeName>
        <fullName evidence="6">Proline-rich and coiled-coil-containing protein 1</fullName>
    </alternativeName>
</protein>
<evidence type="ECO:0000259" key="8">
    <source>
        <dbReference type="Pfam" id="PF01931"/>
    </source>
</evidence>
<evidence type="ECO:0000313" key="11">
    <source>
        <dbReference type="RefSeq" id="XP_044931491.1"/>
    </source>
</evidence>
<dbReference type="RefSeq" id="XP_044931491.1">
    <property type="nucleotide sequence ID" value="XM_045075556.1"/>
</dbReference>
<evidence type="ECO:0000256" key="2">
    <source>
        <dbReference type="ARBA" id="ARBA00010298"/>
    </source>
</evidence>
<evidence type="ECO:0000313" key="10">
    <source>
        <dbReference type="RefSeq" id="XP_044931490.1"/>
    </source>
</evidence>
<comment type="subcellular location">
    <subcellularLocation>
        <location evidence="1">Golgi apparatus</location>
    </subcellularLocation>
</comment>
<dbReference type="InterPro" id="IPR026534">
    <property type="entry name" value="PRRC1"/>
</dbReference>
<evidence type="ECO:0000256" key="7">
    <source>
        <dbReference type="SAM" id="MobiDB-lite"/>
    </source>
</evidence>
<dbReference type="PANTHER" id="PTHR23276:SF2">
    <property type="entry name" value="PROTEIN PRRC1"/>
    <property type="match status" value="1"/>
</dbReference>
<dbReference type="GeneID" id="101681739"/>
<sequence length="445" mass="46490">MMEESGIETTPPGTPPPHPAGLAAAASASTPLPLAATSSFSSPNVSSIQSLPPHAYSTPQPSLPPVRPSAPLPFVPPSPVPSVPALTTSVPPPVSPPPAAAFSNPPLSHFPASSSAQSTLLSAPPSGPPTSGFSVGATYDITRGHAGRAPQTPLMPSFSAPPVTGILPTPITQQASLTSLAQGPGTTSAITFPEEQEDPRVGRGQDEASAGGLWGFIKGVAGNPMVKSVLDKTKHSVESMITTLDPGMAPYIKSGGELDIVVTSNKEVKVAAVRDAFQEVFGLAVVIGEAGQSNIAPQPVGYAAGLKGAQERIDSLRRAGVIHEKQTAVSVENFIAELLPDKWFDIGCLIVEDPVHGIHLETFTQATPVPLEFVQQAQSLTPQDYSLRWSGLLVTVGEVLEKSLVNVTRTDWHLTFTGMSRRQMIYSAAKAIAGMYKQRLPPRTV</sequence>
<dbReference type="Proteomes" id="UP000000715">
    <property type="component" value="Unplaced"/>
</dbReference>
<organism evidence="9 11">
    <name type="scientific">Mustela putorius furo</name>
    <name type="common">European domestic ferret</name>
    <name type="synonym">Mustela furo</name>
    <dbReference type="NCBI Taxonomy" id="9669"/>
    <lineage>
        <taxon>Eukaryota</taxon>
        <taxon>Metazoa</taxon>
        <taxon>Chordata</taxon>
        <taxon>Craniata</taxon>
        <taxon>Vertebrata</taxon>
        <taxon>Euteleostomi</taxon>
        <taxon>Mammalia</taxon>
        <taxon>Eutheria</taxon>
        <taxon>Laurasiatheria</taxon>
        <taxon>Carnivora</taxon>
        <taxon>Caniformia</taxon>
        <taxon>Musteloidea</taxon>
        <taxon>Mustelidae</taxon>
        <taxon>Mustelinae</taxon>
        <taxon>Mustela</taxon>
    </lineage>
</organism>
<evidence type="ECO:0000256" key="3">
    <source>
        <dbReference type="ARBA" id="ARBA00023034"/>
    </source>
</evidence>
<evidence type="ECO:0000256" key="1">
    <source>
        <dbReference type="ARBA" id="ARBA00004555"/>
    </source>
</evidence>
<comment type="similarity">
    <text evidence="2">Belongs to the PRRC1 family.</text>
</comment>
<dbReference type="InterPro" id="IPR029001">
    <property type="entry name" value="ITPase-like_fam"/>
</dbReference>
<feature type="compositionally biased region" description="Pro residues" evidence="7">
    <location>
        <begin position="61"/>
        <end position="82"/>
    </location>
</feature>
<feature type="compositionally biased region" description="Polar residues" evidence="7">
    <location>
        <begin position="40"/>
        <end position="50"/>
    </location>
</feature>
<dbReference type="PANTHER" id="PTHR23276">
    <property type="entry name" value="PROTEIN PRRC1"/>
    <property type="match status" value="1"/>
</dbReference>